<evidence type="ECO:0000313" key="1">
    <source>
        <dbReference type="EMBL" id="CAG8506034.1"/>
    </source>
</evidence>
<dbReference type="Proteomes" id="UP000789375">
    <property type="component" value="Unassembled WGS sequence"/>
</dbReference>
<keyword evidence="2" id="KW-1185">Reference proteome</keyword>
<name>A0A9N8ZST8_FUNMO</name>
<sequence>MIQENFRLKPVKPTTRTKLQMLTHYSYNFIRVAAKAIIIALELETDNAIENILSQALFNDSLENYLKRTSADCQNYY</sequence>
<proteinExistence type="predicted"/>
<reference evidence="1" key="1">
    <citation type="submission" date="2021-06" db="EMBL/GenBank/DDBJ databases">
        <authorList>
            <person name="Kallberg Y."/>
            <person name="Tangrot J."/>
            <person name="Rosling A."/>
        </authorList>
    </citation>
    <scope>NUCLEOTIDE SEQUENCE</scope>
    <source>
        <strain evidence="1">87-6 pot B 2015</strain>
    </source>
</reference>
<accession>A0A9N8ZST8</accession>
<gene>
    <name evidence="1" type="ORF">FMOSSE_LOCUS4288</name>
</gene>
<evidence type="ECO:0000313" key="2">
    <source>
        <dbReference type="Proteomes" id="UP000789375"/>
    </source>
</evidence>
<dbReference type="AlphaFoldDB" id="A0A9N8ZST8"/>
<dbReference type="EMBL" id="CAJVPP010000712">
    <property type="protein sequence ID" value="CAG8506034.1"/>
    <property type="molecule type" value="Genomic_DNA"/>
</dbReference>
<protein>
    <submittedName>
        <fullName evidence="1">6335_t:CDS:1</fullName>
    </submittedName>
</protein>
<comment type="caution">
    <text evidence="1">The sequence shown here is derived from an EMBL/GenBank/DDBJ whole genome shotgun (WGS) entry which is preliminary data.</text>
</comment>
<organism evidence="1 2">
    <name type="scientific">Funneliformis mosseae</name>
    <name type="common">Endomycorrhizal fungus</name>
    <name type="synonym">Glomus mosseae</name>
    <dbReference type="NCBI Taxonomy" id="27381"/>
    <lineage>
        <taxon>Eukaryota</taxon>
        <taxon>Fungi</taxon>
        <taxon>Fungi incertae sedis</taxon>
        <taxon>Mucoromycota</taxon>
        <taxon>Glomeromycotina</taxon>
        <taxon>Glomeromycetes</taxon>
        <taxon>Glomerales</taxon>
        <taxon>Glomeraceae</taxon>
        <taxon>Funneliformis</taxon>
    </lineage>
</organism>